<dbReference type="GO" id="GO:0046872">
    <property type="term" value="F:metal ion binding"/>
    <property type="evidence" value="ECO:0007669"/>
    <property type="project" value="UniProtKB-KW"/>
</dbReference>
<dbReference type="InterPro" id="IPR036264">
    <property type="entry name" value="Bact_exopeptidase_dim_dom"/>
</dbReference>
<evidence type="ECO:0000256" key="4">
    <source>
        <dbReference type="ARBA" id="ARBA00022801"/>
    </source>
</evidence>
<evidence type="ECO:0000256" key="1">
    <source>
        <dbReference type="ARBA" id="ARBA00006247"/>
    </source>
</evidence>
<evidence type="ECO:0000256" key="3">
    <source>
        <dbReference type="ARBA" id="ARBA00022723"/>
    </source>
</evidence>
<accession>A0A3N0AE48</accession>
<dbReference type="Pfam" id="PF07687">
    <property type="entry name" value="M20_dimer"/>
    <property type="match status" value="1"/>
</dbReference>
<dbReference type="Pfam" id="PF01546">
    <property type="entry name" value="Peptidase_M20"/>
    <property type="match status" value="1"/>
</dbReference>
<dbReference type="SUPFAM" id="SSF53187">
    <property type="entry name" value="Zn-dependent exopeptidases"/>
    <property type="match status" value="1"/>
</dbReference>
<gene>
    <name evidence="7" type="ORF">DMP07_07980</name>
</gene>
<keyword evidence="4" id="KW-0378">Hydrolase</keyword>
<dbReference type="OrthoDB" id="3665926at2"/>
<evidence type="ECO:0000256" key="2">
    <source>
        <dbReference type="ARBA" id="ARBA00022670"/>
    </source>
</evidence>
<comment type="similarity">
    <text evidence="1">Belongs to the peptidase M20A family.</text>
</comment>
<dbReference type="InterPro" id="IPR011650">
    <property type="entry name" value="Peptidase_M20_dimer"/>
</dbReference>
<dbReference type="RefSeq" id="WP_123198638.1">
    <property type="nucleotide sequence ID" value="NZ_QICB01000007.1"/>
</dbReference>
<feature type="domain" description="Peptidase M20 dimerisation" evidence="6">
    <location>
        <begin position="232"/>
        <end position="375"/>
    </location>
</feature>
<name>A0A3N0AE48_9ACTN</name>
<evidence type="ECO:0000313" key="7">
    <source>
        <dbReference type="EMBL" id="RNL18896.1"/>
    </source>
</evidence>
<keyword evidence="8" id="KW-1185">Reference proteome</keyword>
<dbReference type="Gene3D" id="3.30.70.360">
    <property type="match status" value="1"/>
</dbReference>
<dbReference type="GO" id="GO:0008233">
    <property type="term" value="F:peptidase activity"/>
    <property type="evidence" value="ECO:0007669"/>
    <property type="project" value="UniProtKB-KW"/>
</dbReference>
<dbReference type="InterPro" id="IPR002933">
    <property type="entry name" value="Peptidase_M20"/>
</dbReference>
<reference evidence="8" key="1">
    <citation type="submission" date="2018-05" db="EMBL/GenBank/DDBJ databases">
        <title>Genome Sequencing of selected type strains of the family Eggerthellaceae.</title>
        <authorList>
            <person name="Danylec N."/>
            <person name="Stoll D.A."/>
            <person name="Doetsch A."/>
            <person name="Huch M."/>
        </authorList>
    </citation>
    <scope>NUCLEOTIDE SEQUENCE [LARGE SCALE GENOMIC DNA]</scope>
    <source>
        <strain evidence="8">DSM 17537</strain>
    </source>
</reference>
<evidence type="ECO:0000313" key="8">
    <source>
        <dbReference type="Proteomes" id="UP000267368"/>
    </source>
</evidence>
<dbReference type="Gene3D" id="3.40.630.10">
    <property type="entry name" value="Zn peptidases"/>
    <property type="match status" value="1"/>
</dbReference>
<dbReference type="EMBL" id="QICB01000007">
    <property type="protein sequence ID" value="RNL18896.1"/>
    <property type="molecule type" value="Genomic_DNA"/>
</dbReference>
<comment type="caution">
    <text evidence="7">The sequence shown here is derived from an EMBL/GenBank/DDBJ whole genome shotgun (WGS) entry which is preliminary data.</text>
</comment>
<proteinExistence type="inferred from homology"/>
<dbReference type="PANTHER" id="PTHR45962:SF1">
    <property type="entry name" value="N-FATTY-ACYL-AMINO ACID SYNTHASE_HYDROLASE PM20D1"/>
    <property type="match status" value="1"/>
</dbReference>
<dbReference type="Gene3D" id="1.10.150.900">
    <property type="match status" value="1"/>
</dbReference>
<dbReference type="InterPro" id="IPR047177">
    <property type="entry name" value="Pept_M20A"/>
</dbReference>
<dbReference type="PANTHER" id="PTHR45962">
    <property type="entry name" value="N-FATTY-ACYL-AMINO ACID SYNTHASE/HYDROLASE PM20D1"/>
    <property type="match status" value="1"/>
</dbReference>
<dbReference type="SUPFAM" id="SSF55031">
    <property type="entry name" value="Bacterial exopeptidase dimerisation domain"/>
    <property type="match status" value="1"/>
</dbReference>
<keyword evidence="3" id="KW-0479">Metal-binding</keyword>
<dbReference type="AlphaFoldDB" id="A0A3N0AE48"/>
<keyword evidence="2" id="KW-0645">Protease</keyword>
<sequence length="483" mass="52913">MLVLAVIAALIVVLAIVLTVNAVRLKPTPVTDPLPESDIMGSDEAVERFREILRSKTIWAAADPHADHSAFDEFVPKLRGLYPRVFEACELEMIDTYGISLLWKGENRELAPIVFMAHHDVVEADPAGWTHDPFAADIEDGKIYARGAVDTKCIWAALVEAADTLIGEGYMPPRDVYFFSSNTEEDGGDTAPHMVEHLKEIGRVPYMVLDEGGAVIDNPPLGVQGEFAAIGVAEKGIFDAYIETSASGGHASTPSLGDATAKLVSGLDDLQKNPPRAALSAPVAAMLKELAARGGFGLRLVFGNLWLFRPLVVKIMKGGSETAAMVRTTYALTQLEGSRAHNVIPKKAKGTVNVRIDPSESVAVALDRIKERFDDQTTYELDEVCEPSPVSPFEGDPAFDYLRRVVHSVYPEAGIAPYVQTSCSDARHFARVCPRTYRFAGILFRGDQRMRIHGQDENLDVDAYKRGVGFYIEFIRHLDMLGK</sequence>
<organism evidence="7 8">
    <name type="scientific">Slackia faecicanis</name>
    <dbReference type="NCBI Taxonomy" id="255723"/>
    <lineage>
        <taxon>Bacteria</taxon>
        <taxon>Bacillati</taxon>
        <taxon>Actinomycetota</taxon>
        <taxon>Coriobacteriia</taxon>
        <taxon>Eggerthellales</taxon>
        <taxon>Eggerthellaceae</taxon>
        <taxon>Slackia</taxon>
    </lineage>
</organism>
<evidence type="ECO:0000259" key="6">
    <source>
        <dbReference type="Pfam" id="PF07687"/>
    </source>
</evidence>
<keyword evidence="5" id="KW-0862">Zinc</keyword>
<protein>
    <submittedName>
        <fullName evidence="7">Peptidase</fullName>
    </submittedName>
</protein>
<evidence type="ECO:0000256" key="5">
    <source>
        <dbReference type="ARBA" id="ARBA00022833"/>
    </source>
</evidence>
<dbReference type="GO" id="GO:0006508">
    <property type="term" value="P:proteolysis"/>
    <property type="evidence" value="ECO:0007669"/>
    <property type="project" value="UniProtKB-KW"/>
</dbReference>
<dbReference type="Proteomes" id="UP000267368">
    <property type="component" value="Unassembled WGS sequence"/>
</dbReference>